<evidence type="ECO:0000256" key="3">
    <source>
        <dbReference type="ARBA" id="ARBA00022679"/>
    </source>
</evidence>
<feature type="binding site" evidence="9">
    <location>
        <position position="35"/>
    </location>
    <ligand>
        <name>UDP-alpha-D-glucose</name>
        <dbReference type="ChEBI" id="CHEBI:58885"/>
    </ligand>
</feature>
<accession>A0A5J5ABR7</accession>
<keyword evidence="4 11" id="KW-0812">Transmembrane</keyword>
<evidence type="ECO:0000256" key="7">
    <source>
        <dbReference type="ARBA" id="ARBA00023316"/>
    </source>
</evidence>
<evidence type="ECO:0000313" key="13">
    <source>
        <dbReference type="Proteomes" id="UP000325577"/>
    </source>
</evidence>
<feature type="transmembrane region" description="Helical" evidence="11">
    <location>
        <begin position="486"/>
        <end position="505"/>
    </location>
</feature>
<feature type="active site" evidence="8">
    <location>
        <position position="354"/>
    </location>
</feature>
<name>A0A5J5ABR7_9ASTE</name>
<feature type="transmembrane region" description="Helical" evidence="11">
    <location>
        <begin position="517"/>
        <end position="535"/>
    </location>
</feature>
<reference evidence="12 13" key="1">
    <citation type="submission" date="2019-09" db="EMBL/GenBank/DDBJ databases">
        <title>A chromosome-level genome assembly of the Chinese tupelo Nyssa sinensis.</title>
        <authorList>
            <person name="Yang X."/>
            <person name="Kang M."/>
            <person name="Yang Y."/>
            <person name="Xiong H."/>
            <person name="Wang M."/>
            <person name="Zhang Z."/>
            <person name="Wang Z."/>
            <person name="Wu H."/>
            <person name="Ma T."/>
            <person name="Liu J."/>
            <person name="Xi Z."/>
        </authorList>
    </citation>
    <scope>NUCLEOTIDE SEQUENCE [LARGE SCALE GENOMIC DNA]</scope>
    <source>
        <strain evidence="12">J267</strain>
        <tissue evidence="12">Leaf</tissue>
    </source>
</reference>
<dbReference type="GO" id="GO:0012505">
    <property type="term" value="C:endomembrane system"/>
    <property type="evidence" value="ECO:0007669"/>
    <property type="project" value="UniProtKB-SubCell"/>
</dbReference>
<evidence type="ECO:0000256" key="1">
    <source>
        <dbReference type="ARBA" id="ARBA00004127"/>
    </source>
</evidence>
<gene>
    <name evidence="12" type="ORF">F0562_035392</name>
</gene>
<dbReference type="InterPro" id="IPR005150">
    <property type="entry name" value="Cellulose_synth"/>
</dbReference>
<dbReference type="AlphaFoldDB" id="A0A5J5ABR7"/>
<evidence type="ECO:0000256" key="4">
    <source>
        <dbReference type="ARBA" id="ARBA00022692"/>
    </source>
</evidence>
<dbReference type="Proteomes" id="UP000325577">
    <property type="component" value="Linkage Group LG21"/>
</dbReference>
<dbReference type="FunFam" id="3.90.550.10:FF:000194">
    <property type="entry name" value="Cellulose synthase-like protein G2 isoform A"/>
    <property type="match status" value="1"/>
</dbReference>
<evidence type="ECO:0000313" key="12">
    <source>
        <dbReference type="EMBL" id="KAA8527739.1"/>
    </source>
</evidence>
<evidence type="ECO:0000256" key="2">
    <source>
        <dbReference type="ARBA" id="ARBA00022676"/>
    </source>
</evidence>
<dbReference type="InterPro" id="IPR029044">
    <property type="entry name" value="Nucleotide-diphossugar_trans"/>
</dbReference>
<dbReference type="GO" id="GO:0016760">
    <property type="term" value="F:cellulose synthase (UDP-forming) activity"/>
    <property type="evidence" value="ECO:0007669"/>
    <property type="project" value="InterPro"/>
</dbReference>
<keyword evidence="7" id="KW-0961">Cell wall biogenesis/degradation</keyword>
<evidence type="ECO:0008006" key="14">
    <source>
        <dbReference type="Google" id="ProtNLM"/>
    </source>
</evidence>
<keyword evidence="2" id="KW-0328">Glycosyltransferase</keyword>
<dbReference type="Pfam" id="PF03552">
    <property type="entry name" value="Cellulose_synt"/>
    <property type="match status" value="4"/>
</dbReference>
<feature type="binding site" evidence="9">
    <location>
        <position position="64"/>
    </location>
    <ligand>
        <name>UDP-alpha-D-glucose</name>
        <dbReference type="ChEBI" id="CHEBI:58885"/>
    </ligand>
</feature>
<proteinExistence type="predicted"/>
<feature type="transmembrane region" description="Helical" evidence="11">
    <location>
        <begin position="547"/>
        <end position="570"/>
    </location>
</feature>
<comment type="subcellular location">
    <subcellularLocation>
        <location evidence="1">Endomembrane system</location>
        <topology evidence="1">Multi-pass membrane protein</topology>
    </subcellularLocation>
</comment>
<dbReference type="GO" id="GO:0030244">
    <property type="term" value="P:cellulose biosynthetic process"/>
    <property type="evidence" value="ECO:0007669"/>
    <property type="project" value="InterPro"/>
</dbReference>
<feature type="binding site" evidence="10">
    <location>
        <position position="177"/>
    </location>
    <ligand>
        <name>Mn(2+)</name>
        <dbReference type="ChEBI" id="CHEBI:29035"/>
    </ligand>
</feature>
<evidence type="ECO:0000256" key="11">
    <source>
        <dbReference type="SAM" id="Phobius"/>
    </source>
</evidence>
<evidence type="ECO:0000256" key="5">
    <source>
        <dbReference type="ARBA" id="ARBA00022989"/>
    </source>
</evidence>
<evidence type="ECO:0000256" key="6">
    <source>
        <dbReference type="ARBA" id="ARBA00023136"/>
    </source>
</evidence>
<evidence type="ECO:0000256" key="9">
    <source>
        <dbReference type="PIRSR" id="PIRSR605150-2"/>
    </source>
</evidence>
<feature type="binding site" evidence="10">
    <location>
        <position position="198"/>
    </location>
    <ligand>
        <name>Mn(2+)</name>
        <dbReference type="ChEBI" id="CHEBI:29035"/>
    </ligand>
</feature>
<keyword evidence="3" id="KW-0808">Transferase</keyword>
<organism evidence="12 13">
    <name type="scientific">Nyssa sinensis</name>
    <dbReference type="NCBI Taxonomy" id="561372"/>
    <lineage>
        <taxon>Eukaryota</taxon>
        <taxon>Viridiplantae</taxon>
        <taxon>Streptophyta</taxon>
        <taxon>Embryophyta</taxon>
        <taxon>Tracheophyta</taxon>
        <taxon>Spermatophyta</taxon>
        <taxon>Magnoliopsida</taxon>
        <taxon>eudicotyledons</taxon>
        <taxon>Gunneridae</taxon>
        <taxon>Pentapetalae</taxon>
        <taxon>asterids</taxon>
        <taxon>Cornales</taxon>
        <taxon>Nyssaceae</taxon>
        <taxon>Nyssa</taxon>
    </lineage>
</organism>
<protein>
    <recommendedName>
        <fullName evidence="14">Cellulose synthase-like protein G2</fullName>
    </recommendedName>
</protein>
<feature type="transmembrane region" description="Helical" evidence="11">
    <location>
        <begin position="389"/>
        <end position="408"/>
    </location>
</feature>
<dbReference type="GO" id="GO:0016020">
    <property type="term" value="C:membrane"/>
    <property type="evidence" value="ECO:0007669"/>
    <property type="project" value="InterPro"/>
</dbReference>
<keyword evidence="6 11" id="KW-0472">Membrane</keyword>
<sequence>MWRPVSRTVFPERLPEDKELPAIDVFVCTADPNNEPTLQVMNTVISVMALDYPPEKVYVYLSDDGGCSVTLQALREAWGFAKWWLPFCKTYSIKTGCPEAYFSALEDDHDDFQGREFNEERKKILEKYEEFKDSVTRIRENGRVGGKSISINRDHSPVIEVIKHDNTINTVASDHLKLPLLLRVSGIISNSPYILALDCDMYCNGKSSARQAMCFHLDPNISPSLAFVQFPQKFRNISKKDIYDSQWRSAYPMWQGLDGLEGPILSGTGFYIKRKTFYGSSPKKDIDIKKLKQAFGPSNEFVKSVNPKYSPRIINGEECSKVLQQEAQFLASCTYEKHTKWGEEASFLYCLVEDYLTGFTLKCKGWTAVFCNPSRPQFLGSPTTNLNDVLVSNSFFIVVVFIFLSALLKHLQEILLTGGSMQSLWYEQRIWMIRSVTCHLYGTLDAIMQKIGMKEGNFTITNKVDDDEQVQQYQTGKYDFRTSTMFLVPLVTLVILNVFSLVVGISRVIISGSFNEMFVQVFLSFYVVVMSYPVMEGMILRKDKGRIPPSVTLLSAGFTMIFLSLGSIVFV</sequence>
<dbReference type="GO" id="GO:0071555">
    <property type="term" value="P:cell wall organization"/>
    <property type="evidence" value="ECO:0007669"/>
    <property type="project" value="UniProtKB-KW"/>
</dbReference>
<keyword evidence="13" id="KW-1185">Reference proteome</keyword>
<feature type="active site" evidence="8">
    <location>
        <position position="64"/>
    </location>
</feature>
<dbReference type="OrthoDB" id="72851at2759"/>
<evidence type="ECO:0000256" key="10">
    <source>
        <dbReference type="PIRSR" id="PIRSR605150-3"/>
    </source>
</evidence>
<keyword evidence="5 11" id="KW-1133">Transmembrane helix</keyword>
<dbReference type="Gene3D" id="3.90.550.10">
    <property type="entry name" value="Spore Coat Polysaccharide Biosynthesis Protein SpsA, Chain A"/>
    <property type="match status" value="2"/>
</dbReference>
<evidence type="ECO:0000256" key="8">
    <source>
        <dbReference type="PIRSR" id="PIRSR605150-1"/>
    </source>
</evidence>
<dbReference type="EMBL" id="CM018045">
    <property type="protein sequence ID" value="KAA8527739.1"/>
    <property type="molecule type" value="Genomic_DNA"/>
</dbReference>
<dbReference type="PANTHER" id="PTHR13301">
    <property type="entry name" value="X-BOX TRANSCRIPTION FACTOR-RELATED"/>
    <property type="match status" value="1"/>
</dbReference>